<accession>A0AAW8R437</accession>
<feature type="signal peptide" evidence="1">
    <location>
        <begin position="1"/>
        <end position="20"/>
    </location>
</feature>
<protein>
    <recommendedName>
        <fullName evidence="4">Solute-binding protein family 3/N-terminal domain-containing protein</fullName>
    </recommendedName>
</protein>
<gene>
    <name evidence="2" type="ORF">RM544_16645</name>
</gene>
<keyword evidence="3" id="KW-1185">Reference proteome</keyword>
<dbReference type="EMBL" id="JAVRIE010000008">
    <property type="protein sequence ID" value="MDT0584178.1"/>
    <property type="molecule type" value="Genomic_DNA"/>
</dbReference>
<organism evidence="2 3">
    <name type="scientific">Brumicola blandensis</name>
    <dbReference type="NCBI Taxonomy" id="3075611"/>
    <lineage>
        <taxon>Bacteria</taxon>
        <taxon>Pseudomonadati</taxon>
        <taxon>Pseudomonadota</taxon>
        <taxon>Gammaproteobacteria</taxon>
        <taxon>Alteromonadales</taxon>
        <taxon>Alteromonadaceae</taxon>
        <taxon>Brumicola</taxon>
    </lineage>
</organism>
<comment type="caution">
    <text evidence="2">The sequence shown here is derived from an EMBL/GenBank/DDBJ whole genome shotgun (WGS) entry which is preliminary data.</text>
</comment>
<evidence type="ECO:0000256" key="1">
    <source>
        <dbReference type="SAM" id="SignalP"/>
    </source>
</evidence>
<sequence>MLFRFTLILLLSLNTYIVLSAQLAAKPADNDPTTIVLGLTGFAPYSTIDEETGQCFGSGFDITQTLLLSDNFKVKPFCAAPARVYRSIEEGKIDLTVNIKSTNALKDKVSFTKIPFDKLKLNLYSKNEQSSSKTVASIRGYDYEGQRRKMEEQGYKFVDVPNADNATNLFLNGRTSHLLSYENPYIHFLNQLDSETRTSYEQIVQIEYLTSVPTHYAISKSSPHHDSLVAAFNRIDEKALADQHFISQVIAIIHP</sequence>
<name>A0AAW8R437_9ALTE</name>
<feature type="chain" id="PRO_5044015557" description="Solute-binding protein family 3/N-terminal domain-containing protein" evidence="1">
    <location>
        <begin position="21"/>
        <end position="255"/>
    </location>
</feature>
<dbReference type="Gene3D" id="3.40.190.10">
    <property type="entry name" value="Periplasmic binding protein-like II"/>
    <property type="match status" value="2"/>
</dbReference>
<proteinExistence type="predicted"/>
<evidence type="ECO:0000313" key="2">
    <source>
        <dbReference type="EMBL" id="MDT0584178.1"/>
    </source>
</evidence>
<keyword evidence="1" id="KW-0732">Signal</keyword>
<evidence type="ECO:0008006" key="4">
    <source>
        <dbReference type="Google" id="ProtNLM"/>
    </source>
</evidence>
<dbReference type="AlphaFoldDB" id="A0AAW8R437"/>
<reference evidence="2 3" key="1">
    <citation type="submission" date="2023-09" db="EMBL/GenBank/DDBJ databases">
        <authorList>
            <person name="Rey-Velasco X."/>
        </authorList>
    </citation>
    <scope>NUCLEOTIDE SEQUENCE [LARGE SCALE GENOMIC DNA]</scope>
    <source>
        <strain evidence="2 3">W409</strain>
    </source>
</reference>
<evidence type="ECO:0000313" key="3">
    <source>
        <dbReference type="Proteomes" id="UP001249020"/>
    </source>
</evidence>
<dbReference type="RefSeq" id="WP_311362952.1">
    <property type="nucleotide sequence ID" value="NZ_JAVRIE010000008.1"/>
</dbReference>
<dbReference type="SUPFAM" id="SSF53850">
    <property type="entry name" value="Periplasmic binding protein-like II"/>
    <property type="match status" value="1"/>
</dbReference>
<dbReference type="Proteomes" id="UP001249020">
    <property type="component" value="Unassembled WGS sequence"/>
</dbReference>